<comment type="caution">
    <text evidence="7">The sequence shown here is derived from an EMBL/GenBank/DDBJ whole genome shotgun (WGS) entry which is preliminary data.</text>
</comment>
<dbReference type="GO" id="GO:0015562">
    <property type="term" value="F:efflux transmembrane transporter activity"/>
    <property type="evidence" value="ECO:0007669"/>
    <property type="project" value="InterPro"/>
</dbReference>
<protein>
    <recommendedName>
        <fullName evidence="8">Outer membrane efflux protein</fullName>
    </recommendedName>
</protein>
<evidence type="ECO:0000256" key="3">
    <source>
        <dbReference type="ARBA" id="ARBA00022692"/>
    </source>
</evidence>
<dbReference type="InterPro" id="IPR051906">
    <property type="entry name" value="TolC-like"/>
</dbReference>
<dbReference type="AlphaFoldDB" id="X0UUX3"/>
<dbReference type="GO" id="GO:1990281">
    <property type="term" value="C:efflux pump complex"/>
    <property type="evidence" value="ECO:0007669"/>
    <property type="project" value="TreeGrafter"/>
</dbReference>
<evidence type="ECO:0000256" key="6">
    <source>
        <dbReference type="SAM" id="MobiDB-lite"/>
    </source>
</evidence>
<keyword evidence="5" id="KW-0998">Cell outer membrane</keyword>
<accession>X0UUX3</accession>
<dbReference type="GO" id="GO:0015288">
    <property type="term" value="F:porin activity"/>
    <property type="evidence" value="ECO:0007669"/>
    <property type="project" value="TreeGrafter"/>
</dbReference>
<keyword evidence="4" id="KW-0472">Membrane</keyword>
<name>X0UUX3_9ZZZZ</name>
<dbReference type="SUPFAM" id="SSF56954">
    <property type="entry name" value="Outer membrane efflux proteins (OEP)"/>
    <property type="match status" value="1"/>
</dbReference>
<comment type="subcellular location">
    <subcellularLocation>
        <location evidence="1">Cell outer membrane</location>
    </subcellularLocation>
</comment>
<evidence type="ECO:0000256" key="4">
    <source>
        <dbReference type="ARBA" id="ARBA00023136"/>
    </source>
</evidence>
<dbReference type="EMBL" id="BARS01021480">
    <property type="protein sequence ID" value="GAG04098.1"/>
    <property type="molecule type" value="Genomic_DNA"/>
</dbReference>
<evidence type="ECO:0000313" key="7">
    <source>
        <dbReference type="EMBL" id="GAG04098.1"/>
    </source>
</evidence>
<keyword evidence="3" id="KW-0812">Transmembrane</keyword>
<evidence type="ECO:0000256" key="5">
    <source>
        <dbReference type="ARBA" id="ARBA00023237"/>
    </source>
</evidence>
<feature type="non-terminal residue" evidence="7">
    <location>
        <position position="1"/>
    </location>
</feature>
<dbReference type="PANTHER" id="PTHR30026:SF20">
    <property type="entry name" value="OUTER MEMBRANE PROTEIN TOLC"/>
    <property type="match status" value="1"/>
</dbReference>
<feature type="region of interest" description="Disordered" evidence="6">
    <location>
        <begin position="68"/>
        <end position="92"/>
    </location>
</feature>
<evidence type="ECO:0000256" key="2">
    <source>
        <dbReference type="ARBA" id="ARBA00022452"/>
    </source>
</evidence>
<evidence type="ECO:0008006" key="8">
    <source>
        <dbReference type="Google" id="ProtNLM"/>
    </source>
</evidence>
<dbReference type="GO" id="GO:0009279">
    <property type="term" value="C:cell outer membrane"/>
    <property type="evidence" value="ECO:0007669"/>
    <property type="project" value="UniProtKB-SubCell"/>
</dbReference>
<proteinExistence type="predicted"/>
<keyword evidence="2" id="KW-1134">Transmembrane beta strand</keyword>
<gene>
    <name evidence="7" type="ORF">S01H1_34495</name>
</gene>
<sequence length="92" mass="10094">ESTQAGYDVGTRTLVDVLTVQTNLFDATRNYLGSRYEYIINGLLLKRTASTLARQDLATVNAWLEKPQPGQAGSEVKKNLDALKAGQGQRKP</sequence>
<evidence type="ECO:0000256" key="1">
    <source>
        <dbReference type="ARBA" id="ARBA00004442"/>
    </source>
</evidence>
<dbReference type="PANTHER" id="PTHR30026">
    <property type="entry name" value="OUTER MEMBRANE PROTEIN TOLC"/>
    <property type="match status" value="1"/>
</dbReference>
<reference evidence="7" key="1">
    <citation type="journal article" date="2014" name="Front. Microbiol.">
        <title>High frequency of phylogenetically diverse reductive dehalogenase-homologous genes in deep subseafloor sedimentary metagenomes.</title>
        <authorList>
            <person name="Kawai M."/>
            <person name="Futagami T."/>
            <person name="Toyoda A."/>
            <person name="Takaki Y."/>
            <person name="Nishi S."/>
            <person name="Hori S."/>
            <person name="Arai W."/>
            <person name="Tsubouchi T."/>
            <person name="Morono Y."/>
            <person name="Uchiyama I."/>
            <person name="Ito T."/>
            <person name="Fujiyama A."/>
            <person name="Inagaki F."/>
            <person name="Takami H."/>
        </authorList>
    </citation>
    <scope>NUCLEOTIDE SEQUENCE</scope>
    <source>
        <strain evidence="7">Expedition CK06-06</strain>
    </source>
</reference>
<organism evidence="7">
    <name type="scientific">marine sediment metagenome</name>
    <dbReference type="NCBI Taxonomy" id="412755"/>
    <lineage>
        <taxon>unclassified sequences</taxon>
        <taxon>metagenomes</taxon>
        <taxon>ecological metagenomes</taxon>
    </lineage>
</organism>
<dbReference type="Gene3D" id="1.20.1600.10">
    <property type="entry name" value="Outer membrane efflux proteins (OEP)"/>
    <property type="match status" value="1"/>
</dbReference>